<reference evidence="3 4" key="1">
    <citation type="submission" date="2020-07" db="EMBL/GenBank/DDBJ databases">
        <title>Sequencing the genomes of 1000 actinobacteria strains.</title>
        <authorList>
            <person name="Klenk H.-P."/>
        </authorList>
    </citation>
    <scope>NUCLEOTIDE SEQUENCE [LARGE SCALE GENOMIC DNA]</scope>
    <source>
        <strain evidence="3 4">DSM 43814</strain>
    </source>
</reference>
<accession>A0ABX2RHD7</accession>
<evidence type="ECO:0000259" key="2">
    <source>
        <dbReference type="Pfam" id="PF10756"/>
    </source>
</evidence>
<protein>
    <recommendedName>
        <fullName evidence="2">Low molecular weight protein antigen 6 PH domain-containing protein</fullName>
    </recommendedName>
</protein>
<keyword evidence="1" id="KW-1133">Transmembrane helix</keyword>
<evidence type="ECO:0000256" key="1">
    <source>
        <dbReference type="SAM" id="Phobius"/>
    </source>
</evidence>
<dbReference type="Proteomes" id="UP000631553">
    <property type="component" value="Unassembled WGS sequence"/>
</dbReference>
<feature type="transmembrane region" description="Helical" evidence="1">
    <location>
        <begin position="41"/>
        <end position="58"/>
    </location>
</feature>
<dbReference type="EMBL" id="JACCCQ010000001">
    <property type="protein sequence ID" value="NYF55920.1"/>
    <property type="molecule type" value="Genomic_DNA"/>
</dbReference>
<sequence length="145" mass="15226">MQPPSSPSHQWRVPPALPVVKLAGAALLVALGLLLADGDRVQAVLTVAVAAGLVGWALRDLLAPVRLAADPAGLTVIHGYAGRRQLPWPAVEAITVDRRSRLGLSTETLEIDAGESLHLFGRYDLGAPPDEVAGTLRSVRAAARH</sequence>
<name>A0ABX2RHD7_9ACTN</name>
<feature type="transmembrane region" description="Helical" evidence="1">
    <location>
        <begin position="16"/>
        <end position="35"/>
    </location>
</feature>
<feature type="domain" description="Low molecular weight protein antigen 6 PH" evidence="2">
    <location>
        <begin position="65"/>
        <end position="141"/>
    </location>
</feature>
<dbReference type="Pfam" id="PF10756">
    <property type="entry name" value="bPH_6"/>
    <property type="match status" value="1"/>
</dbReference>
<proteinExistence type="predicted"/>
<keyword evidence="4" id="KW-1185">Reference proteome</keyword>
<dbReference type="InterPro" id="IPR019692">
    <property type="entry name" value="CFP-6_PH"/>
</dbReference>
<comment type="caution">
    <text evidence="3">The sequence shown here is derived from an EMBL/GenBank/DDBJ whole genome shotgun (WGS) entry which is preliminary data.</text>
</comment>
<gene>
    <name evidence="3" type="ORF">HDA35_001751</name>
</gene>
<organism evidence="3 4">
    <name type="scientific">Micromonospora purpureochromogenes</name>
    <dbReference type="NCBI Taxonomy" id="47872"/>
    <lineage>
        <taxon>Bacteria</taxon>
        <taxon>Bacillati</taxon>
        <taxon>Actinomycetota</taxon>
        <taxon>Actinomycetes</taxon>
        <taxon>Micromonosporales</taxon>
        <taxon>Micromonosporaceae</taxon>
        <taxon>Micromonospora</taxon>
    </lineage>
</organism>
<evidence type="ECO:0000313" key="4">
    <source>
        <dbReference type="Proteomes" id="UP000631553"/>
    </source>
</evidence>
<dbReference type="RefSeq" id="WP_179802339.1">
    <property type="nucleotide sequence ID" value="NZ_JACCCQ010000001.1"/>
</dbReference>
<keyword evidence="1" id="KW-0472">Membrane</keyword>
<keyword evidence="1" id="KW-0812">Transmembrane</keyword>
<evidence type="ECO:0000313" key="3">
    <source>
        <dbReference type="EMBL" id="NYF55920.1"/>
    </source>
</evidence>